<evidence type="ECO:0000256" key="2">
    <source>
        <dbReference type="SAM" id="MobiDB-lite"/>
    </source>
</evidence>
<keyword evidence="5" id="KW-1185">Reference proteome</keyword>
<dbReference type="PANTHER" id="PTHR10039">
    <property type="entry name" value="AMELOGENIN"/>
    <property type="match status" value="1"/>
</dbReference>
<evidence type="ECO:0000313" key="4">
    <source>
        <dbReference type="EMBL" id="KAF4313503.1"/>
    </source>
</evidence>
<dbReference type="EMBL" id="WWBZ02000001">
    <property type="protein sequence ID" value="KAF4313503.1"/>
    <property type="molecule type" value="Genomic_DNA"/>
</dbReference>
<name>A0A8H4J9J5_9PEZI</name>
<keyword evidence="1" id="KW-0677">Repeat</keyword>
<sequence>MGRFKRWLKGDNSHAETGGGRSGGGGGGGESGPPSSQTQQVSKPKTQHEKEILWAAQDSACRQAYSELTSEEKALLRNTNHTTQHELFASLQQGNENHRSQSHFRKGAEKMHPYLKNTKAVTGLGANFGAFDATGTVGLALGLAGSAVSDAQLLKMIDKRKQIGVHICGLCQEFDEDVAKFIGKIPEIEKYDELVRKSGETKILWETLVKVHKSMFHFHLTALRTLESKSFLFDIMKHHEDVREAVEAVVGNADQMFTVVGIETHIQVVVQARHQRITELLGRERENRLVFRPVQRAEGSSEWIRSTPEFGSWIDATTSDTQILTMFGDMGCGKTMVCTYVADMLERDSELVLRYYCKDEKARDRVANLYWSLIAQLLVCIPDLDIPFLEFVEASQARDPQKEFKQPKDLRDCFLELLRRASRKVFIVLDALDECDKESWEELKVFITGLSKLDSHCRVFASSRHDKKIKASIPGQKFDMVLSNDEATFIARHLVTKEYFQGECGTTFTEKDQQRMISKVSSKAEGSAIWMRMVLAYLDTLWSDDILCPNVDKLLKDMEASPHDKMKEKLGKLASKLYKRCCEKESVSGRVQPVLEFLAFAARPVTVRELSSYALFYFQGEKELSTVEETKGTHVEAYLRVIDLIHPFIHTDGKPDSIVRLVHKSVRDLIIQKDPKLWATSNTTAKISEKRGTQIHGRLASTCLRYIQHPEFNKETRISERRKEEFFNYASASWPSHIYISSNVTPEQLCDFISICKPGSSLLQNWIREYRNPSNSAFVKGVFLSEFSNLDPLVIAVQFQLDLLAEVLLNSSDIFKRGFRPSSAETSIETSLRTGRFGLAKKIFDTSGKNLRKLTFFKTLMIIYNPGTAFWGSANEKILEEMAPKQKEDCEMEEIKRKTREVGWDKFFDEIIPTLLPELIKWGPEALCAAVASSCHAVVRKLFKLADQNPKLDKSLLEDCGRKGQHQSVGLAAELGDVDMWRLLRERRGIEKHVRHIGPNGQTVLHAAAEQVHSSQWHPELLKELVDVFPEGDSILDNKGRHFRECLRQEEK</sequence>
<dbReference type="Gene3D" id="3.40.50.300">
    <property type="entry name" value="P-loop containing nucleotide triphosphate hydrolases"/>
    <property type="match status" value="1"/>
</dbReference>
<evidence type="ECO:0000256" key="1">
    <source>
        <dbReference type="ARBA" id="ARBA00022737"/>
    </source>
</evidence>
<dbReference type="OrthoDB" id="62952at2759"/>
<evidence type="ECO:0000259" key="3">
    <source>
        <dbReference type="Pfam" id="PF24883"/>
    </source>
</evidence>
<dbReference type="InterPro" id="IPR036770">
    <property type="entry name" value="Ankyrin_rpt-contain_sf"/>
</dbReference>
<evidence type="ECO:0000313" key="5">
    <source>
        <dbReference type="Proteomes" id="UP000572817"/>
    </source>
</evidence>
<dbReference type="Gene3D" id="1.25.40.20">
    <property type="entry name" value="Ankyrin repeat-containing domain"/>
    <property type="match status" value="1"/>
</dbReference>
<dbReference type="AlphaFoldDB" id="A0A8H4J9J5"/>
<organism evidence="4 5">
    <name type="scientific">Botryosphaeria dothidea</name>
    <dbReference type="NCBI Taxonomy" id="55169"/>
    <lineage>
        <taxon>Eukaryota</taxon>
        <taxon>Fungi</taxon>
        <taxon>Dikarya</taxon>
        <taxon>Ascomycota</taxon>
        <taxon>Pezizomycotina</taxon>
        <taxon>Dothideomycetes</taxon>
        <taxon>Dothideomycetes incertae sedis</taxon>
        <taxon>Botryosphaeriales</taxon>
        <taxon>Botryosphaeriaceae</taxon>
        <taxon>Botryosphaeria</taxon>
    </lineage>
</organism>
<feature type="region of interest" description="Disordered" evidence="2">
    <location>
        <begin position="1"/>
        <end position="49"/>
    </location>
</feature>
<feature type="domain" description="Nephrocystin 3-like N-terminal" evidence="3">
    <location>
        <begin position="299"/>
        <end position="464"/>
    </location>
</feature>
<protein>
    <recommendedName>
        <fullName evidence="3">Nephrocystin 3-like N-terminal domain-containing protein</fullName>
    </recommendedName>
</protein>
<dbReference type="SUPFAM" id="SSF52540">
    <property type="entry name" value="P-loop containing nucleoside triphosphate hydrolases"/>
    <property type="match status" value="1"/>
</dbReference>
<reference evidence="4" key="1">
    <citation type="submission" date="2020-04" db="EMBL/GenBank/DDBJ databases">
        <title>Genome Assembly and Annotation of Botryosphaeria dothidea sdau 11-99, a Latent Pathogen of Apple Fruit Ring Rot in China.</title>
        <authorList>
            <person name="Yu C."/>
            <person name="Diao Y."/>
            <person name="Lu Q."/>
            <person name="Zhao J."/>
            <person name="Cui S."/>
            <person name="Peng C."/>
            <person name="He B."/>
            <person name="Liu H."/>
        </authorList>
    </citation>
    <scope>NUCLEOTIDE SEQUENCE [LARGE SCALE GENOMIC DNA]</scope>
    <source>
        <strain evidence="4">Sdau11-99</strain>
    </source>
</reference>
<dbReference type="Proteomes" id="UP000572817">
    <property type="component" value="Unassembled WGS sequence"/>
</dbReference>
<dbReference type="Pfam" id="PF24883">
    <property type="entry name" value="NPHP3_N"/>
    <property type="match status" value="1"/>
</dbReference>
<dbReference type="PANTHER" id="PTHR10039:SF16">
    <property type="entry name" value="GPI INOSITOL-DEACYLASE"/>
    <property type="match status" value="1"/>
</dbReference>
<feature type="compositionally biased region" description="Gly residues" evidence="2">
    <location>
        <begin position="17"/>
        <end position="31"/>
    </location>
</feature>
<dbReference type="InterPro" id="IPR027417">
    <property type="entry name" value="P-loop_NTPase"/>
</dbReference>
<accession>A0A8H4J9J5</accession>
<comment type="caution">
    <text evidence="4">The sequence shown here is derived from an EMBL/GenBank/DDBJ whole genome shotgun (WGS) entry which is preliminary data.</text>
</comment>
<gene>
    <name evidence="4" type="ORF">GTA08_BOTSDO00767</name>
</gene>
<proteinExistence type="predicted"/>
<dbReference type="InterPro" id="IPR056884">
    <property type="entry name" value="NPHP3-like_N"/>
</dbReference>